<evidence type="ECO:0000313" key="8">
    <source>
        <dbReference type="Proteomes" id="UP000009046"/>
    </source>
</evidence>
<protein>
    <submittedName>
        <fullName evidence="6 7">Beat protein, putative</fullName>
    </submittedName>
</protein>
<evidence type="ECO:0000313" key="7">
    <source>
        <dbReference type="EnsemblMetazoa" id="PHUM063600-PA"/>
    </source>
</evidence>
<comment type="subcellular location">
    <subcellularLocation>
        <location evidence="1">Membrane</location>
        <topology evidence="1">Single-pass membrane protein</topology>
    </subcellularLocation>
</comment>
<dbReference type="EMBL" id="AAZO01000746">
    <property type="status" value="NOT_ANNOTATED_CDS"/>
    <property type="molecule type" value="Genomic_DNA"/>
</dbReference>
<evidence type="ECO:0000259" key="5">
    <source>
        <dbReference type="PROSITE" id="PS50835"/>
    </source>
</evidence>
<evidence type="ECO:0000256" key="3">
    <source>
        <dbReference type="ARBA" id="ARBA00023157"/>
    </source>
</evidence>
<keyword evidence="8" id="KW-1185">Reference proteome</keyword>
<keyword evidence="2" id="KW-0472">Membrane</keyword>
<dbReference type="Gene3D" id="2.60.40.10">
    <property type="entry name" value="Immunoglobulins"/>
    <property type="match status" value="2"/>
</dbReference>
<feature type="domain" description="Ig-like" evidence="5">
    <location>
        <begin position="134"/>
        <end position="237"/>
    </location>
</feature>
<accession>E0VBK8</accession>
<evidence type="ECO:0000313" key="6">
    <source>
        <dbReference type="EMBL" id="EEB10764.1"/>
    </source>
</evidence>
<dbReference type="OrthoDB" id="6415662at2759"/>
<dbReference type="InterPro" id="IPR003599">
    <property type="entry name" value="Ig_sub"/>
</dbReference>
<name>E0VBK8_PEDHC</name>
<reference evidence="7" key="3">
    <citation type="submission" date="2021-02" db="UniProtKB">
        <authorList>
            <consortium name="EnsemblMetazoa"/>
        </authorList>
    </citation>
    <scope>IDENTIFICATION</scope>
    <source>
        <strain evidence="7">USDA</strain>
    </source>
</reference>
<keyword evidence="4" id="KW-0732">Signal</keyword>
<dbReference type="VEuPathDB" id="VectorBase:PHUM063600"/>
<proteinExistence type="predicted"/>
<dbReference type="AlphaFoldDB" id="E0VBK8"/>
<dbReference type="HOGENOM" id="CLU_046048_0_3_1"/>
<dbReference type="EMBL" id="DS235032">
    <property type="protein sequence ID" value="EEB10764.1"/>
    <property type="molecule type" value="Genomic_DNA"/>
</dbReference>
<dbReference type="InterPro" id="IPR007110">
    <property type="entry name" value="Ig-like_dom"/>
</dbReference>
<dbReference type="eggNOG" id="ENOG502RZ5V">
    <property type="taxonomic scope" value="Eukaryota"/>
</dbReference>
<dbReference type="SMART" id="SM00409">
    <property type="entry name" value="IG"/>
    <property type="match status" value="2"/>
</dbReference>
<reference evidence="6" key="1">
    <citation type="submission" date="2007-04" db="EMBL/GenBank/DDBJ databases">
        <title>Annotation of Pediculus humanus corporis strain USDA.</title>
        <authorList>
            <person name="Kirkness E."/>
            <person name="Hannick L."/>
            <person name="Hass B."/>
            <person name="Bruggner R."/>
            <person name="Lawson D."/>
            <person name="Bidwell S."/>
            <person name="Joardar V."/>
            <person name="Caler E."/>
            <person name="Walenz B."/>
            <person name="Inman J."/>
            <person name="Schobel S."/>
            <person name="Galinsky K."/>
            <person name="Amedeo P."/>
            <person name="Strausberg R."/>
        </authorList>
    </citation>
    <scope>NUCLEOTIDE SEQUENCE</scope>
    <source>
        <strain evidence="6">USDA</strain>
    </source>
</reference>
<dbReference type="InterPro" id="IPR036179">
    <property type="entry name" value="Ig-like_dom_sf"/>
</dbReference>
<gene>
    <name evidence="7" type="primary">8231032</name>
    <name evidence="6" type="ORF">Phum_PHUM063600</name>
</gene>
<feature type="domain" description="Ig-like" evidence="5">
    <location>
        <begin position="32"/>
        <end position="116"/>
    </location>
</feature>
<dbReference type="FunCoup" id="E0VBK8">
    <property type="interactions" value="21"/>
</dbReference>
<dbReference type="FunFam" id="2.60.40.10:FF:000437">
    <property type="entry name" value="Beat-IIIc, isoform A"/>
    <property type="match status" value="1"/>
</dbReference>
<dbReference type="PANTHER" id="PTHR21261:SF14">
    <property type="entry name" value="BEATEN PATH IV, ISOFORM B"/>
    <property type="match status" value="1"/>
</dbReference>
<dbReference type="Proteomes" id="UP000009046">
    <property type="component" value="Unassembled WGS sequence"/>
</dbReference>
<dbReference type="RefSeq" id="XP_002423502.1">
    <property type="nucleotide sequence ID" value="XM_002423457.1"/>
</dbReference>
<dbReference type="PANTHER" id="PTHR21261">
    <property type="entry name" value="BEAT PROTEIN"/>
    <property type="match status" value="1"/>
</dbReference>
<evidence type="ECO:0000256" key="1">
    <source>
        <dbReference type="ARBA" id="ARBA00004167"/>
    </source>
</evidence>
<dbReference type="CTD" id="8231032"/>
<reference evidence="6" key="2">
    <citation type="submission" date="2007-04" db="EMBL/GenBank/DDBJ databases">
        <title>The genome of the human body louse.</title>
        <authorList>
            <consortium name="The Human Body Louse Genome Consortium"/>
            <person name="Kirkness E."/>
            <person name="Walenz B."/>
            <person name="Hass B."/>
            <person name="Bruggner R."/>
            <person name="Strausberg R."/>
        </authorList>
    </citation>
    <scope>NUCLEOTIDE SEQUENCE</scope>
    <source>
        <strain evidence="6">USDA</strain>
    </source>
</reference>
<dbReference type="InterPro" id="IPR013783">
    <property type="entry name" value="Ig-like_fold"/>
</dbReference>
<dbReference type="STRING" id="121224.E0VBK8"/>
<sequence length="261" mass="29722">MCRTCLYVCVCVCVSDALRLMRVTIPGYKLRGEMAILECDYELDGEVLYSVKWYKDNEEFYRFVPKSNPPQHSYKVDGIKVDHQLSDSKQVVLRGVNLKSSGLYRCEVSAEAPSFSSAQDEARMEVVYLPKDGPHITGEEKEYQVGEEIVLNCTSGKSYPSSTLHWYINDKQISNSEDLVRYPNLIHTHGLLTTTLGLRLKVTNNHFAEGQMRVKCVASVSPILWQGNRESVVQRVSPLIDNREAHFLGKYNFSFFFALCV</sequence>
<dbReference type="Pfam" id="PF08205">
    <property type="entry name" value="C2-set_2"/>
    <property type="match status" value="1"/>
</dbReference>
<dbReference type="SUPFAM" id="SSF48726">
    <property type="entry name" value="Immunoglobulin"/>
    <property type="match status" value="2"/>
</dbReference>
<dbReference type="OMA" id="DCDYELG"/>
<dbReference type="InterPro" id="IPR013162">
    <property type="entry name" value="CD80_C2-set"/>
</dbReference>
<keyword evidence="3" id="KW-1015">Disulfide bond</keyword>
<dbReference type="KEGG" id="phu:Phum_PHUM063600"/>
<feature type="signal peptide" evidence="4">
    <location>
        <begin position="1"/>
        <end position="17"/>
    </location>
</feature>
<dbReference type="InParanoid" id="E0VBK8"/>
<dbReference type="GeneID" id="8231032"/>
<feature type="chain" id="PRO_5011412333" evidence="4">
    <location>
        <begin position="18"/>
        <end position="261"/>
    </location>
</feature>
<dbReference type="EMBL" id="AAZO01000745">
    <property type="status" value="NOT_ANNOTATED_CDS"/>
    <property type="molecule type" value="Genomic_DNA"/>
</dbReference>
<dbReference type="GO" id="GO:0016020">
    <property type="term" value="C:membrane"/>
    <property type="evidence" value="ECO:0007669"/>
    <property type="project" value="UniProtKB-SubCell"/>
</dbReference>
<dbReference type="PROSITE" id="PS50835">
    <property type="entry name" value="IG_LIKE"/>
    <property type="match status" value="2"/>
</dbReference>
<organism>
    <name type="scientific">Pediculus humanus subsp. corporis</name>
    <name type="common">Body louse</name>
    <dbReference type="NCBI Taxonomy" id="121224"/>
    <lineage>
        <taxon>Eukaryota</taxon>
        <taxon>Metazoa</taxon>
        <taxon>Ecdysozoa</taxon>
        <taxon>Arthropoda</taxon>
        <taxon>Hexapoda</taxon>
        <taxon>Insecta</taxon>
        <taxon>Pterygota</taxon>
        <taxon>Neoptera</taxon>
        <taxon>Paraneoptera</taxon>
        <taxon>Psocodea</taxon>
        <taxon>Troctomorpha</taxon>
        <taxon>Phthiraptera</taxon>
        <taxon>Anoplura</taxon>
        <taxon>Pediculidae</taxon>
        <taxon>Pediculus</taxon>
    </lineage>
</organism>
<dbReference type="FunFam" id="2.60.40.10:FF:002337">
    <property type="entry name" value="Beat protein"/>
    <property type="match status" value="1"/>
</dbReference>
<evidence type="ECO:0000256" key="4">
    <source>
        <dbReference type="SAM" id="SignalP"/>
    </source>
</evidence>
<evidence type="ECO:0000256" key="2">
    <source>
        <dbReference type="ARBA" id="ARBA00023136"/>
    </source>
</evidence>
<dbReference type="EnsemblMetazoa" id="PHUM063600-RA">
    <property type="protein sequence ID" value="PHUM063600-PA"/>
    <property type="gene ID" value="PHUM063600"/>
</dbReference>